<protein>
    <recommendedName>
        <fullName evidence="1">DUF4806 domain-containing protein</fullName>
    </recommendedName>
</protein>
<keyword evidence="3" id="KW-1185">Reference proteome</keyword>
<dbReference type="OrthoDB" id="5959043at2759"/>
<dbReference type="EMBL" id="CAACVG010007189">
    <property type="protein sequence ID" value="VEN44096.1"/>
    <property type="molecule type" value="Genomic_DNA"/>
</dbReference>
<feature type="domain" description="DUF4806" evidence="1">
    <location>
        <begin position="170"/>
        <end position="246"/>
    </location>
</feature>
<evidence type="ECO:0000313" key="3">
    <source>
        <dbReference type="Proteomes" id="UP000410492"/>
    </source>
</evidence>
<reference evidence="2 3" key="1">
    <citation type="submission" date="2019-01" db="EMBL/GenBank/DDBJ databases">
        <authorList>
            <person name="Sayadi A."/>
        </authorList>
    </citation>
    <scope>NUCLEOTIDE SEQUENCE [LARGE SCALE GENOMIC DNA]</scope>
</reference>
<dbReference type="Pfam" id="PF16064">
    <property type="entry name" value="DUF4806"/>
    <property type="match status" value="1"/>
</dbReference>
<accession>A0A653C8L3</accession>
<evidence type="ECO:0000313" key="2">
    <source>
        <dbReference type="EMBL" id="VEN44096.1"/>
    </source>
</evidence>
<gene>
    <name evidence="2" type="ORF">CALMAC_LOCUS7019</name>
</gene>
<dbReference type="PANTHER" id="PTHR34153">
    <property type="entry name" value="SI:CH211-262H13.3-RELATED-RELATED"/>
    <property type="match status" value="1"/>
</dbReference>
<organism evidence="2 3">
    <name type="scientific">Callosobruchus maculatus</name>
    <name type="common">Southern cowpea weevil</name>
    <name type="synonym">Pulse bruchid</name>
    <dbReference type="NCBI Taxonomy" id="64391"/>
    <lineage>
        <taxon>Eukaryota</taxon>
        <taxon>Metazoa</taxon>
        <taxon>Ecdysozoa</taxon>
        <taxon>Arthropoda</taxon>
        <taxon>Hexapoda</taxon>
        <taxon>Insecta</taxon>
        <taxon>Pterygota</taxon>
        <taxon>Neoptera</taxon>
        <taxon>Endopterygota</taxon>
        <taxon>Coleoptera</taxon>
        <taxon>Polyphaga</taxon>
        <taxon>Cucujiformia</taxon>
        <taxon>Chrysomeloidea</taxon>
        <taxon>Chrysomelidae</taxon>
        <taxon>Bruchinae</taxon>
        <taxon>Bruchini</taxon>
        <taxon>Callosobruchus</taxon>
    </lineage>
</organism>
<dbReference type="Proteomes" id="UP000410492">
    <property type="component" value="Unassembled WGS sequence"/>
</dbReference>
<dbReference type="InterPro" id="IPR032071">
    <property type="entry name" value="DUF4806"/>
</dbReference>
<sequence length="278" mass="32071">MKLAIDDYNRAMNKLKRLEEIQSSSASEGEVVRHKKKKSMEYLYDISELSDNDEEIPVPPKLNNKKASTQPIFPTFASQPKSKVKNTPHPLITQKPTQDVVEVQEEKQNSPTTKADNVIKTCCCENIQFVMREMMTAIMVIKNDIKYLIATNNNSQMHQIKTEDLEIEQLDTIEDLTRLNNDLNNEEVFKKWCMKLSIVGGLNFSDSTRKLLTKMISHSLALKLNWSGRNEKGNFKSMTNILRLIYITEVEGVVKNWFRNATDREGGRSKRNKQKDEL</sequence>
<proteinExistence type="predicted"/>
<dbReference type="AlphaFoldDB" id="A0A653C8L3"/>
<dbReference type="PANTHER" id="PTHR34153:SF2">
    <property type="entry name" value="SI:CH211-262H13.3-RELATED"/>
    <property type="match status" value="1"/>
</dbReference>
<name>A0A653C8L3_CALMS</name>
<evidence type="ECO:0000259" key="1">
    <source>
        <dbReference type="Pfam" id="PF16064"/>
    </source>
</evidence>